<protein>
    <submittedName>
        <fullName evidence="1">Superfamily II helicase and inactivated derivatives</fullName>
    </submittedName>
</protein>
<sequence>MLPNGKGKQRSTKNGTAKEIQQWCLALLSNGEIDLKSHADSVRKSTYAGQEMRVINIPADNCEFACFLSIFTGKANGALFADLLDKAVRENHGTAFNAWLDHLTINYDTIKEGLARF</sequence>
<keyword evidence="1" id="KW-0067">ATP-binding</keyword>
<dbReference type="GO" id="GO:0004386">
    <property type="term" value="F:helicase activity"/>
    <property type="evidence" value="ECO:0007669"/>
    <property type="project" value="UniProtKB-KW"/>
</dbReference>
<name>A0A485AYF6_KLUCR</name>
<keyword evidence="2" id="KW-1185">Reference proteome</keyword>
<proteinExistence type="predicted"/>
<keyword evidence="1" id="KW-0547">Nucleotide-binding</keyword>
<keyword evidence="1" id="KW-0347">Helicase</keyword>
<keyword evidence="1" id="KW-0378">Hydrolase</keyword>
<reference evidence="1 2" key="1">
    <citation type="submission" date="2019-03" db="EMBL/GenBank/DDBJ databases">
        <authorList>
            <consortium name="Pathogen Informatics"/>
        </authorList>
    </citation>
    <scope>NUCLEOTIDE SEQUENCE [LARGE SCALE GENOMIC DNA]</scope>
    <source>
        <strain evidence="1 2">NCTC12993</strain>
    </source>
</reference>
<gene>
    <name evidence="1" type="ORF">NCTC12993_01906</name>
</gene>
<organism evidence="1 2">
    <name type="scientific">Kluyvera cryocrescens</name>
    <name type="common">Kluyvera citrophila</name>
    <dbReference type="NCBI Taxonomy" id="580"/>
    <lineage>
        <taxon>Bacteria</taxon>
        <taxon>Pseudomonadati</taxon>
        <taxon>Pseudomonadota</taxon>
        <taxon>Gammaproteobacteria</taxon>
        <taxon>Enterobacterales</taxon>
        <taxon>Enterobacteriaceae</taxon>
        <taxon>Kluyvera</taxon>
    </lineage>
</organism>
<dbReference type="AlphaFoldDB" id="A0A485AYF6"/>
<dbReference type="EMBL" id="CAADJD010000015">
    <property type="protein sequence ID" value="VFS61389.1"/>
    <property type="molecule type" value="Genomic_DNA"/>
</dbReference>
<dbReference type="Proteomes" id="UP000401081">
    <property type="component" value="Unassembled WGS sequence"/>
</dbReference>
<evidence type="ECO:0000313" key="1">
    <source>
        <dbReference type="EMBL" id="VFS61389.1"/>
    </source>
</evidence>
<evidence type="ECO:0000313" key="2">
    <source>
        <dbReference type="Proteomes" id="UP000401081"/>
    </source>
</evidence>
<accession>A0A485AYF6</accession>